<evidence type="ECO:0000259" key="1">
    <source>
        <dbReference type="SMART" id="SM00849"/>
    </source>
</evidence>
<dbReference type="InterPro" id="IPR036866">
    <property type="entry name" value="RibonucZ/Hydroxyglut_hydro"/>
</dbReference>
<dbReference type="KEGG" id="pyr:P186_1219"/>
<evidence type="ECO:0000313" key="2">
    <source>
        <dbReference type="EMBL" id="AET32650.1"/>
    </source>
</evidence>
<feature type="domain" description="Metallo-beta-lactamase" evidence="1">
    <location>
        <begin position="15"/>
        <end position="183"/>
    </location>
</feature>
<dbReference type="BioCyc" id="PSP1104324:GJSN-1191-MONOMER"/>
<name>G7VCW1_9CREN</name>
<reference evidence="2 3" key="1">
    <citation type="journal article" date="2012" name="J. Bacteriol.">
        <title>Complete genome sequence of strain 1860, a crenarchaeon of the genus pyrobaculum able to grow with various electron acceptors.</title>
        <authorList>
            <person name="Mardanov A.V."/>
            <person name="Gumerov V.M."/>
            <person name="Slobodkina G.B."/>
            <person name="Beletsky A.V."/>
            <person name="Bonch-Osmolovskaya E.A."/>
            <person name="Ravin N.V."/>
            <person name="Skryabin K.G."/>
        </authorList>
    </citation>
    <scope>NUCLEOTIDE SEQUENCE [LARGE SCALE GENOMIC DNA]</scope>
    <source>
        <strain evidence="2 3">1860</strain>
    </source>
</reference>
<accession>G7VCW1</accession>
<dbReference type="InterPro" id="IPR001279">
    <property type="entry name" value="Metallo-B-lactamas"/>
</dbReference>
<gene>
    <name evidence="2" type="ORF">P186_1219</name>
</gene>
<sequence length="324" mass="35240">MYKKPVLQISVNIYYDRGIYVEGRKSRFVVDPTGPVRGRVDFVLVTHGHSDHVSRYVYRHLVVATRETFAAMSVRFGGLPPRRVVTAPGAVLELGNVQIAVLEAGHILGSVMYMAEVDGLQILITGDFNTSGSIITDGAEPFEKLDVLVMEATYGDPAYVFPNRAEVYNELMDVVERLVGEGGVAISAYPLGKAQEVAALFGRRAGAHSSVARYNKALGIPTGSVTDVLIVPNLRMAPPGYFKVEVSGWYVDEATRKNAEAAGVHGIPLSDHSDFPSLVEFATEASPRLVYTVYGFSERLAGRLRKLGLRAYTIPTSAGLSKYL</sequence>
<dbReference type="HOGENOM" id="CLU_050517_0_0_2"/>
<dbReference type="PANTHER" id="PTHR11203">
    <property type="entry name" value="CLEAVAGE AND POLYADENYLATION SPECIFICITY FACTOR FAMILY MEMBER"/>
    <property type="match status" value="1"/>
</dbReference>
<protein>
    <submittedName>
        <fullName evidence="2">Putative mRNA 3-end processing factor</fullName>
    </submittedName>
</protein>
<dbReference type="Gene3D" id="3.60.15.10">
    <property type="entry name" value="Ribonuclease Z/Hydroxyacylglutathione hydrolase-like"/>
    <property type="match status" value="1"/>
</dbReference>
<dbReference type="eggNOG" id="arCOG00545">
    <property type="taxonomic scope" value="Archaea"/>
</dbReference>
<dbReference type="GO" id="GO:0004521">
    <property type="term" value="F:RNA endonuclease activity"/>
    <property type="evidence" value="ECO:0007669"/>
    <property type="project" value="TreeGrafter"/>
</dbReference>
<dbReference type="EMBL" id="CP003098">
    <property type="protein sequence ID" value="AET32650.1"/>
    <property type="molecule type" value="Genomic_DNA"/>
</dbReference>
<dbReference type="SMART" id="SM00849">
    <property type="entry name" value="Lactamase_B"/>
    <property type="match status" value="1"/>
</dbReference>
<dbReference type="STRING" id="1104324.P186_1219"/>
<evidence type="ECO:0000313" key="3">
    <source>
        <dbReference type="Proteomes" id="UP000005867"/>
    </source>
</evidence>
<dbReference type="InterPro" id="IPR050698">
    <property type="entry name" value="MBL"/>
</dbReference>
<dbReference type="PANTHER" id="PTHR11203:SF37">
    <property type="entry name" value="INTEGRATOR COMPLEX SUBUNIT 11"/>
    <property type="match status" value="1"/>
</dbReference>
<organism evidence="2 3">
    <name type="scientific">Pyrobaculum ferrireducens</name>
    <dbReference type="NCBI Taxonomy" id="1104324"/>
    <lineage>
        <taxon>Archaea</taxon>
        <taxon>Thermoproteota</taxon>
        <taxon>Thermoprotei</taxon>
        <taxon>Thermoproteales</taxon>
        <taxon>Thermoproteaceae</taxon>
        <taxon>Pyrobaculum</taxon>
    </lineage>
</organism>
<proteinExistence type="predicted"/>
<keyword evidence="3" id="KW-1185">Reference proteome</keyword>
<dbReference type="SUPFAM" id="SSF56281">
    <property type="entry name" value="Metallo-hydrolase/oxidoreductase"/>
    <property type="match status" value="1"/>
</dbReference>
<dbReference type="Proteomes" id="UP000005867">
    <property type="component" value="Chromosome"/>
</dbReference>
<dbReference type="AlphaFoldDB" id="G7VCW1"/>